<gene>
    <name evidence="13" type="ORF">KPH14_004057</name>
</gene>
<keyword evidence="7 11" id="KW-0472">Membrane</keyword>
<evidence type="ECO:0000259" key="12">
    <source>
        <dbReference type="PROSITE" id="PS50262"/>
    </source>
</evidence>
<dbReference type="GO" id="GO:0071880">
    <property type="term" value="P:adenylate cyclase-activating adrenergic receptor signaling pathway"/>
    <property type="evidence" value="ECO:0007669"/>
    <property type="project" value="TreeGrafter"/>
</dbReference>
<dbReference type="InterPro" id="IPR000276">
    <property type="entry name" value="GPCR_Rhodpsn"/>
</dbReference>
<evidence type="ECO:0000256" key="1">
    <source>
        <dbReference type="ARBA" id="ARBA00004651"/>
    </source>
</evidence>
<dbReference type="Proteomes" id="UP001258017">
    <property type="component" value="Unassembled WGS sequence"/>
</dbReference>
<keyword evidence="6 10" id="KW-0297">G-protein coupled receptor</keyword>
<dbReference type="Pfam" id="PF00001">
    <property type="entry name" value="7tm_1"/>
    <property type="match status" value="1"/>
</dbReference>
<dbReference type="GO" id="GO:0043410">
    <property type="term" value="P:positive regulation of MAPK cascade"/>
    <property type="evidence" value="ECO:0007669"/>
    <property type="project" value="TreeGrafter"/>
</dbReference>
<name>A0AAD9RXW7_9HYME</name>
<feature type="transmembrane region" description="Helical" evidence="11">
    <location>
        <begin position="381"/>
        <end position="400"/>
    </location>
</feature>
<dbReference type="PROSITE" id="PS50262">
    <property type="entry name" value="G_PROTEIN_RECEP_F1_2"/>
    <property type="match status" value="1"/>
</dbReference>
<feature type="transmembrane region" description="Helical" evidence="11">
    <location>
        <begin position="340"/>
        <end position="361"/>
    </location>
</feature>
<evidence type="ECO:0000256" key="5">
    <source>
        <dbReference type="ARBA" id="ARBA00022989"/>
    </source>
</evidence>
<organism evidence="13 14">
    <name type="scientific">Odynerus spinipes</name>
    <dbReference type="NCBI Taxonomy" id="1348599"/>
    <lineage>
        <taxon>Eukaryota</taxon>
        <taxon>Metazoa</taxon>
        <taxon>Ecdysozoa</taxon>
        <taxon>Arthropoda</taxon>
        <taxon>Hexapoda</taxon>
        <taxon>Insecta</taxon>
        <taxon>Pterygota</taxon>
        <taxon>Neoptera</taxon>
        <taxon>Endopterygota</taxon>
        <taxon>Hymenoptera</taxon>
        <taxon>Apocrita</taxon>
        <taxon>Aculeata</taxon>
        <taxon>Vespoidea</taxon>
        <taxon>Vespidae</taxon>
        <taxon>Eumeninae</taxon>
        <taxon>Odynerus</taxon>
    </lineage>
</organism>
<evidence type="ECO:0000256" key="9">
    <source>
        <dbReference type="ARBA" id="ARBA00023224"/>
    </source>
</evidence>
<evidence type="ECO:0000256" key="3">
    <source>
        <dbReference type="ARBA" id="ARBA00022475"/>
    </source>
</evidence>
<evidence type="ECO:0000256" key="4">
    <source>
        <dbReference type="ARBA" id="ARBA00022692"/>
    </source>
</evidence>
<evidence type="ECO:0000313" key="13">
    <source>
        <dbReference type="EMBL" id="KAK2587977.1"/>
    </source>
</evidence>
<dbReference type="Gene3D" id="1.20.1070.10">
    <property type="entry name" value="Rhodopsin 7-helix transmembrane proteins"/>
    <property type="match status" value="1"/>
</dbReference>
<feature type="transmembrane region" description="Helical" evidence="11">
    <location>
        <begin position="106"/>
        <end position="128"/>
    </location>
</feature>
<evidence type="ECO:0000256" key="11">
    <source>
        <dbReference type="SAM" id="Phobius"/>
    </source>
</evidence>
<keyword evidence="4 10" id="KW-0812">Transmembrane</keyword>
<dbReference type="AlphaFoldDB" id="A0AAD9RXW7"/>
<feature type="transmembrane region" description="Helical" evidence="11">
    <location>
        <begin position="189"/>
        <end position="211"/>
    </location>
</feature>
<dbReference type="CDD" id="cd15066">
    <property type="entry name" value="7tmA_DmOct-betaAR-like"/>
    <property type="match status" value="1"/>
</dbReference>
<dbReference type="PRINTS" id="PR00237">
    <property type="entry name" value="GPCRRHODOPSN"/>
</dbReference>
<dbReference type="PANTHER" id="PTHR24248:SF66">
    <property type="entry name" value="OCTOPAMINE RECEPTOR BETA-3R"/>
    <property type="match status" value="1"/>
</dbReference>
<feature type="transmembrane region" description="Helical" evidence="11">
    <location>
        <begin position="231"/>
        <end position="254"/>
    </location>
</feature>
<dbReference type="InterPro" id="IPR017452">
    <property type="entry name" value="GPCR_Rhodpsn_7TM"/>
</dbReference>
<evidence type="ECO:0000256" key="6">
    <source>
        <dbReference type="ARBA" id="ARBA00023040"/>
    </source>
</evidence>
<evidence type="ECO:0000256" key="10">
    <source>
        <dbReference type="RuleBase" id="RU000688"/>
    </source>
</evidence>
<reference evidence="13" key="2">
    <citation type="journal article" date="2023" name="Commun. Biol.">
        <title>Intrasexual cuticular hydrocarbon dimorphism in a wasp sheds light on hydrocarbon biosynthesis genes in Hymenoptera.</title>
        <authorList>
            <person name="Moris V.C."/>
            <person name="Podsiadlowski L."/>
            <person name="Martin S."/>
            <person name="Oeyen J.P."/>
            <person name="Donath A."/>
            <person name="Petersen M."/>
            <person name="Wilbrandt J."/>
            <person name="Misof B."/>
            <person name="Liedtke D."/>
            <person name="Thamm M."/>
            <person name="Scheiner R."/>
            <person name="Schmitt T."/>
            <person name="Niehuis O."/>
        </authorList>
    </citation>
    <scope>NUCLEOTIDE SEQUENCE</scope>
    <source>
        <strain evidence="13">GBR_01_08_01A</strain>
    </source>
</reference>
<keyword evidence="5 11" id="KW-1133">Transmembrane helix</keyword>
<dbReference type="GO" id="GO:0004989">
    <property type="term" value="F:octopamine receptor activity"/>
    <property type="evidence" value="ECO:0007669"/>
    <property type="project" value="TreeGrafter"/>
</dbReference>
<keyword evidence="14" id="KW-1185">Reference proteome</keyword>
<dbReference type="PROSITE" id="PS00237">
    <property type="entry name" value="G_PROTEIN_RECEP_F1_1"/>
    <property type="match status" value="1"/>
</dbReference>
<comment type="similarity">
    <text evidence="2 10">Belongs to the G-protein coupled receptor 1 family.</text>
</comment>
<keyword evidence="9 10" id="KW-0807">Transducer</keyword>
<evidence type="ECO:0000313" key="14">
    <source>
        <dbReference type="Proteomes" id="UP001258017"/>
    </source>
</evidence>
<proteinExistence type="inferred from homology"/>
<comment type="caution">
    <text evidence="13">The sequence shown here is derived from an EMBL/GenBank/DDBJ whole genome shotgun (WGS) entry which is preliminary data.</text>
</comment>
<feature type="transmembrane region" description="Helical" evidence="11">
    <location>
        <begin position="73"/>
        <end position="94"/>
    </location>
</feature>
<keyword evidence="8 10" id="KW-0675">Receptor</keyword>
<comment type="subcellular location">
    <subcellularLocation>
        <location evidence="1">Cell membrane</location>
        <topology evidence="1">Multi-pass membrane protein</topology>
    </subcellularLocation>
</comment>
<keyword evidence="3" id="KW-1003">Cell membrane</keyword>
<feature type="transmembrane region" description="Helical" evidence="11">
    <location>
        <begin position="148"/>
        <end position="168"/>
    </location>
</feature>
<dbReference type="GO" id="GO:0005886">
    <property type="term" value="C:plasma membrane"/>
    <property type="evidence" value="ECO:0007669"/>
    <property type="project" value="UniProtKB-SubCell"/>
</dbReference>
<protein>
    <recommendedName>
        <fullName evidence="12">G-protein coupled receptors family 1 profile domain-containing protein</fullName>
    </recommendedName>
</protein>
<feature type="domain" description="G-protein coupled receptors family 1 profile" evidence="12">
    <location>
        <begin position="85"/>
        <end position="397"/>
    </location>
</feature>
<dbReference type="EMBL" id="JAIFRP010000006">
    <property type="protein sequence ID" value="KAK2587977.1"/>
    <property type="molecule type" value="Genomic_DNA"/>
</dbReference>
<evidence type="ECO:0000256" key="7">
    <source>
        <dbReference type="ARBA" id="ARBA00023136"/>
    </source>
</evidence>
<sequence>MEVSEPPDEEDVEGSVEWQVEDVTSSNFFEILSTTIRSVLAEDVSNISANSKREDEENLQEERNVFATTLKGIIIIGIIVTALVGNALVVASVRRHRKLRVPTNRYVVSLAAADFLVAVCAMSFNASVELTGHWMFGRTMCDVWNSMDVYFSTASILHLCCISVDRYYAIVKPLEYPAIMRRITVSSMLASAWILPALISFIPIFMGWYTTEGHLKYLRENPQVCMFVVNRPYAVISSSVSFWIPGFVMIVMYCKIYKEAVRQREALSRASSNTILNSIHLHRVSTSRHHSRASHQLLLPPSNGTDFGRAPSYVSAAELNLENGTSIRQQSKSWRAEHKAARTLGIIMGAFLLCWLPFFLWYLTTSLCGEACYCPDTVVSVLFWIGYFNSALNPLIYAYFNRDFREAFKDTLKSALPCCAGCWKTPSEFV</sequence>
<dbReference type="PANTHER" id="PTHR24248">
    <property type="entry name" value="ADRENERGIC RECEPTOR-RELATED G-PROTEIN COUPLED RECEPTOR"/>
    <property type="match status" value="1"/>
</dbReference>
<evidence type="ECO:0000256" key="8">
    <source>
        <dbReference type="ARBA" id="ARBA00023170"/>
    </source>
</evidence>
<accession>A0AAD9RXW7</accession>
<dbReference type="SUPFAM" id="SSF81321">
    <property type="entry name" value="Family A G protein-coupled receptor-like"/>
    <property type="match status" value="1"/>
</dbReference>
<dbReference type="SMART" id="SM01381">
    <property type="entry name" value="7TM_GPCR_Srsx"/>
    <property type="match status" value="1"/>
</dbReference>
<evidence type="ECO:0000256" key="2">
    <source>
        <dbReference type="ARBA" id="ARBA00010663"/>
    </source>
</evidence>
<reference evidence="13" key="1">
    <citation type="submission" date="2021-08" db="EMBL/GenBank/DDBJ databases">
        <authorList>
            <person name="Misof B."/>
            <person name="Oliver O."/>
            <person name="Podsiadlowski L."/>
            <person name="Donath A."/>
            <person name="Peters R."/>
            <person name="Mayer C."/>
            <person name="Rust J."/>
            <person name="Gunkel S."/>
            <person name="Lesny P."/>
            <person name="Martin S."/>
            <person name="Oeyen J.P."/>
            <person name="Petersen M."/>
            <person name="Panagiotis P."/>
            <person name="Wilbrandt J."/>
            <person name="Tanja T."/>
        </authorList>
    </citation>
    <scope>NUCLEOTIDE SEQUENCE</scope>
    <source>
        <strain evidence="13">GBR_01_08_01A</strain>
        <tissue evidence="13">Thorax + abdomen</tissue>
    </source>
</reference>